<dbReference type="AlphaFoldDB" id="A0A0F9MDZ7"/>
<sequence length="85" mass="10100">MSDEPQFPDLPDIGEVLDRKDRFFEEKHSVIKCGACQAKYTRFFKAGDFVFKKFTDKDCKECQKKDSLIVVEIYSEWIDPKKRKK</sequence>
<protein>
    <submittedName>
        <fullName evidence="1">Uncharacterized protein</fullName>
    </submittedName>
</protein>
<organism evidence="1">
    <name type="scientific">marine sediment metagenome</name>
    <dbReference type="NCBI Taxonomy" id="412755"/>
    <lineage>
        <taxon>unclassified sequences</taxon>
        <taxon>metagenomes</taxon>
        <taxon>ecological metagenomes</taxon>
    </lineage>
</organism>
<gene>
    <name evidence="1" type="ORF">LCGC14_1085920</name>
</gene>
<proteinExistence type="predicted"/>
<dbReference type="EMBL" id="LAZR01004785">
    <property type="protein sequence ID" value="KKN05585.1"/>
    <property type="molecule type" value="Genomic_DNA"/>
</dbReference>
<evidence type="ECO:0000313" key="1">
    <source>
        <dbReference type="EMBL" id="KKN05585.1"/>
    </source>
</evidence>
<comment type="caution">
    <text evidence="1">The sequence shown here is derived from an EMBL/GenBank/DDBJ whole genome shotgun (WGS) entry which is preliminary data.</text>
</comment>
<accession>A0A0F9MDZ7</accession>
<reference evidence="1" key="1">
    <citation type="journal article" date="2015" name="Nature">
        <title>Complex archaea that bridge the gap between prokaryotes and eukaryotes.</title>
        <authorList>
            <person name="Spang A."/>
            <person name="Saw J.H."/>
            <person name="Jorgensen S.L."/>
            <person name="Zaremba-Niedzwiedzka K."/>
            <person name="Martijn J."/>
            <person name="Lind A.E."/>
            <person name="van Eijk R."/>
            <person name="Schleper C."/>
            <person name="Guy L."/>
            <person name="Ettema T.J."/>
        </authorList>
    </citation>
    <scope>NUCLEOTIDE SEQUENCE</scope>
</reference>
<name>A0A0F9MDZ7_9ZZZZ</name>